<evidence type="ECO:0000313" key="3">
    <source>
        <dbReference type="Proteomes" id="UP001242732"/>
    </source>
</evidence>
<feature type="chain" id="PRO_5045505508" evidence="1">
    <location>
        <begin position="21"/>
        <end position="288"/>
    </location>
</feature>
<gene>
    <name evidence="2" type="ORF">QRO08_24045</name>
</gene>
<reference evidence="2 3" key="1">
    <citation type="submission" date="2023-06" db="EMBL/GenBank/DDBJ databases">
        <authorList>
            <person name="Ham H."/>
            <person name="Park D.S."/>
        </authorList>
    </citation>
    <scope>NUCLEOTIDE SEQUENCE [LARGE SCALE GENOMIC DNA]</scope>
    <source>
        <strain evidence="2 3">KACC 17005</strain>
    </source>
</reference>
<organism evidence="2 3">
    <name type="scientific">Paracidovorax citrulli</name>
    <name type="common">Acidovorax citrulli</name>
    <dbReference type="NCBI Taxonomy" id="80869"/>
    <lineage>
        <taxon>Bacteria</taxon>
        <taxon>Pseudomonadati</taxon>
        <taxon>Pseudomonadota</taxon>
        <taxon>Betaproteobacteria</taxon>
        <taxon>Burkholderiales</taxon>
        <taxon>Comamonadaceae</taxon>
        <taxon>Paracidovorax</taxon>
    </lineage>
</organism>
<keyword evidence="1" id="KW-0732">Signal</keyword>
<accession>A0ABY9AQS7</accession>
<dbReference type="Proteomes" id="UP001242732">
    <property type="component" value="Chromosome"/>
</dbReference>
<dbReference type="RefSeq" id="WP_011793376.1">
    <property type="nucleotide sequence ID" value="NZ_CP023687.1"/>
</dbReference>
<feature type="signal peptide" evidence="1">
    <location>
        <begin position="1"/>
        <end position="20"/>
    </location>
</feature>
<evidence type="ECO:0000256" key="1">
    <source>
        <dbReference type="SAM" id="SignalP"/>
    </source>
</evidence>
<sequence length="288" mass="29579">MVFKQCAAVALLACAAGAHAYEPQAGTWVMTSEENGKPGRGLSVDVQNGTLVLQMYAYESSGQPTFYLAVGAVADNRVTARLNRYTGGRYFGGPALSGTEAGSPGDVTIRFTSGTTGFITFPNEPEKPISRFNFGYPQKPSSLAGIWTFTSVGSEGTRADAVLLDTPLQGSVNGNGLLASSDGLFGCEHQVSGTLAGSVVCVRVGSSGTLQRAYVMNYSIHDGEGYSQAAGSNAQQFLVARRVATARGDGTGIALKSAGSAEGNAPAASLQAALRSHVEAVALQAPAP</sequence>
<name>A0ABY9AQS7_PARCI</name>
<protein>
    <submittedName>
        <fullName evidence="2">Uncharacterized protein</fullName>
    </submittedName>
</protein>
<keyword evidence="3" id="KW-1185">Reference proteome</keyword>
<proteinExistence type="predicted"/>
<evidence type="ECO:0000313" key="2">
    <source>
        <dbReference type="EMBL" id="WIY48848.1"/>
    </source>
</evidence>
<dbReference type="EMBL" id="CP127363">
    <property type="protein sequence ID" value="WIY48848.1"/>
    <property type="molecule type" value="Genomic_DNA"/>
</dbReference>